<evidence type="ECO:0000313" key="3">
    <source>
        <dbReference type="EMBL" id="EHM99845.1"/>
    </source>
</evidence>
<feature type="signal peptide" evidence="2">
    <location>
        <begin position="1"/>
        <end position="20"/>
    </location>
</feature>
<evidence type="ECO:0000313" key="4">
    <source>
        <dbReference type="Proteomes" id="UP000009009"/>
    </source>
</evidence>
<dbReference type="Pfam" id="PF10306">
    <property type="entry name" value="FLILHELTA"/>
    <property type="match status" value="1"/>
</dbReference>
<comment type="caution">
    <text evidence="3">The sequence shown here is derived from an EMBL/GenBank/DDBJ whole genome shotgun (WGS) entry which is preliminary data.</text>
</comment>
<dbReference type="AlphaFoldDB" id="H0H265"/>
<dbReference type="GO" id="GO:0005739">
    <property type="term" value="C:mitochondrion"/>
    <property type="evidence" value="ECO:0007669"/>
    <property type="project" value="TreeGrafter"/>
</dbReference>
<dbReference type="OrthoDB" id="5580261at2759"/>
<protein>
    <submittedName>
        <fullName evidence="3">YPL041C-like protein</fullName>
    </submittedName>
</protein>
<accession>H0H265</accession>
<dbReference type="Proteomes" id="UP000009009">
    <property type="component" value="Unassembled WGS sequence"/>
</dbReference>
<proteinExistence type="predicted"/>
<name>H0H265_SACCK</name>
<keyword evidence="1" id="KW-1133">Transmembrane helix</keyword>
<evidence type="ECO:0000256" key="1">
    <source>
        <dbReference type="SAM" id="Phobius"/>
    </source>
</evidence>
<keyword evidence="2" id="KW-0732">Signal</keyword>
<keyword evidence="1" id="KW-0472">Membrane</keyword>
<keyword evidence="1" id="KW-0812">Transmembrane</keyword>
<organism evidence="3 4">
    <name type="scientific">Saccharomyces cerevisiae x Saccharomyces kudriavzevii (strain VIN7)</name>
    <name type="common">Yeast</name>
    <dbReference type="NCBI Taxonomy" id="1095631"/>
    <lineage>
        <taxon>Eukaryota</taxon>
        <taxon>Fungi</taxon>
        <taxon>Dikarya</taxon>
        <taxon>Ascomycota</taxon>
        <taxon>Saccharomycotina</taxon>
        <taxon>Saccharomycetes</taxon>
        <taxon>Saccharomycetales</taxon>
        <taxon>Saccharomycetaceae</taxon>
        <taxon>Saccharomyces</taxon>
    </lineage>
</organism>
<keyword evidence="4" id="KW-1185">Reference proteome</keyword>
<dbReference type="PhylomeDB" id="H0H265"/>
<dbReference type="PANTHER" id="PTHR28002:SF1">
    <property type="entry name" value="MIOREX COMPLEX COMPONENT 11"/>
    <property type="match status" value="1"/>
</dbReference>
<dbReference type="PANTHER" id="PTHR28002">
    <property type="entry name" value="MIOREX COMPLEX COMPONENT 11"/>
    <property type="match status" value="1"/>
</dbReference>
<dbReference type="HOGENOM" id="CLU_071379_3_0_1"/>
<dbReference type="EMBL" id="AGVY01000384">
    <property type="protein sequence ID" value="EHM99845.1"/>
    <property type="molecule type" value="Genomic_DNA"/>
</dbReference>
<feature type="chain" id="PRO_5003534351" evidence="2">
    <location>
        <begin position="21"/>
        <end position="259"/>
    </location>
</feature>
<evidence type="ECO:0000256" key="2">
    <source>
        <dbReference type="SAM" id="SignalP"/>
    </source>
</evidence>
<dbReference type="InterPro" id="IPR018811">
    <property type="entry name" value="MRX11"/>
</dbReference>
<feature type="transmembrane region" description="Helical" evidence="1">
    <location>
        <begin position="148"/>
        <end position="170"/>
    </location>
</feature>
<reference evidence="3 4" key="1">
    <citation type="journal article" date="2012" name="FEMS Yeast Res.">
        <title>The genome sequence of the wine yeast VIN7 reveals an allotriploid hybrid genome with Saccharomyces cerevisiae and Saccharomyces kudriavzevii origins.</title>
        <authorList>
            <person name="Borneman A.R."/>
            <person name="Desany B.A."/>
            <person name="Riches D."/>
            <person name="Affourtit J.P."/>
            <person name="Forgan A.H."/>
            <person name="Pretorius I.S."/>
            <person name="Egholm M."/>
            <person name="Chambers P.J."/>
        </authorList>
    </citation>
    <scope>NUCLEOTIDE SEQUENCE [LARGE SCALE GENOMIC DNA]</scope>
    <source>
        <strain evidence="3 4">VIN7</strain>
    </source>
</reference>
<sequence>MQDLGLLFLLALSGLYELEAKKRDMKMLPLKNHVKVDVISKAFPAGSLSTIALFFEPIQLQMKSRFIFNRPLELILKRPPQFTTLAGVGFRGPTQVRFTSKSAEPAKRKEDRLHKIISKSRLLTRLNKNPKFSQYFDRLSEAGTVPTLTSFFILHEVTAILPLFLLWWLLYNLDISDDLKLPSLLNGLMENCHAAMEKFVGKRYQECINKNKLILSGTIAYVTVKLLYPVRICISIWGAPYFGKWLLLPFQKLKHLIKK</sequence>
<gene>
    <name evidence="3" type="ORF">VIN7_10410</name>
</gene>